<name>A0A8J9YN24_9NEOP</name>
<evidence type="ECO:0000313" key="2">
    <source>
        <dbReference type="Proteomes" id="UP000838878"/>
    </source>
</evidence>
<gene>
    <name evidence="1" type="ORF">BINO364_LOCUS16293</name>
</gene>
<accession>A0A8J9YN24</accession>
<feature type="non-terminal residue" evidence="1">
    <location>
        <position position="116"/>
    </location>
</feature>
<reference evidence="1" key="1">
    <citation type="submission" date="2021-12" db="EMBL/GenBank/DDBJ databases">
        <authorList>
            <person name="Martin H S."/>
        </authorList>
    </citation>
    <scope>NUCLEOTIDE SEQUENCE</scope>
</reference>
<proteinExistence type="predicted"/>
<dbReference type="EMBL" id="OV170229">
    <property type="protein sequence ID" value="CAH0731416.1"/>
    <property type="molecule type" value="Genomic_DNA"/>
</dbReference>
<keyword evidence="2" id="KW-1185">Reference proteome</keyword>
<evidence type="ECO:0000313" key="1">
    <source>
        <dbReference type="EMBL" id="CAH0731416.1"/>
    </source>
</evidence>
<sequence>MLNFETDPVSGQKSFGLNLPTPFESPDETQASQKAYSCSLLMCSEDKSTPVCACNFITGNVVTFKNSCDMSKHNCRFDTAFKVILNEICPWEFKSRRSNNEVELDYSDPKYYNNID</sequence>
<organism evidence="1 2">
    <name type="scientific">Brenthis ino</name>
    <name type="common">lesser marbled fritillary</name>
    <dbReference type="NCBI Taxonomy" id="405034"/>
    <lineage>
        <taxon>Eukaryota</taxon>
        <taxon>Metazoa</taxon>
        <taxon>Ecdysozoa</taxon>
        <taxon>Arthropoda</taxon>
        <taxon>Hexapoda</taxon>
        <taxon>Insecta</taxon>
        <taxon>Pterygota</taxon>
        <taxon>Neoptera</taxon>
        <taxon>Endopterygota</taxon>
        <taxon>Lepidoptera</taxon>
        <taxon>Glossata</taxon>
        <taxon>Ditrysia</taxon>
        <taxon>Papilionoidea</taxon>
        <taxon>Nymphalidae</taxon>
        <taxon>Heliconiinae</taxon>
        <taxon>Argynnini</taxon>
        <taxon>Brenthis</taxon>
    </lineage>
</organism>
<dbReference type="OrthoDB" id="6893063at2759"/>
<dbReference type="Gene3D" id="3.30.60.30">
    <property type="match status" value="1"/>
</dbReference>
<dbReference type="Proteomes" id="UP000838878">
    <property type="component" value="Chromosome 9"/>
</dbReference>
<evidence type="ECO:0008006" key="3">
    <source>
        <dbReference type="Google" id="ProtNLM"/>
    </source>
</evidence>
<protein>
    <recommendedName>
        <fullName evidence="3">Kazal-like domain-containing protein</fullName>
    </recommendedName>
</protein>
<dbReference type="AlphaFoldDB" id="A0A8J9YN24"/>